<gene>
    <name evidence="2" type="ORF">QR680_017579</name>
</gene>
<evidence type="ECO:0000313" key="2">
    <source>
        <dbReference type="EMBL" id="KAK0404697.1"/>
    </source>
</evidence>
<sequence length="99" mass="11377">MLVSAVASDLCHYSPRMSYGRFLLWDTNDAQIRAFGWLLLLLWISGILYITREFWFGFSRSHNSPGSDPGADREDVCGPSTYPNLFLRRDMTSWIPLLS</sequence>
<dbReference type="AlphaFoldDB" id="A0AA39HHH5"/>
<name>A0AA39HHH5_9BILA</name>
<accession>A0AA39HHH5</accession>
<keyword evidence="1" id="KW-0472">Membrane</keyword>
<feature type="transmembrane region" description="Helical" evidence="1">
    <location>
        <begin position="34"/>
        <end position="51"/>
    </location>
</feature>
<proteinExistence type="predicted"/>
<keyword evidence="1" id="KW-1133">Transmembrane helix</keyword>
<evidence type="ECO:0000313" key="3">
    <source>
        <dbReference type="Proteomes" id="UP001175271"/>
    </source>
</evidence>
<protein>
    <submittedName>
        <fullName evidence="2">Uncharacterized protein</fullName>
    </submittedName>
</protein>
<organism evidence="2 3">
    <name type="scientific">Steinernema hermaphroditum</name>
    <dbReference type="NCBI Taxonomy" id="289476"/>
    <lineage>
        <taxon>Eukaryota</taxon>
        <taxon>Metazoa</taxon>
        <taxon>Ecdysozoa</taxon>
        <taxon>Nematoda</taxon>
        <taxon>Chromadorea</taxon>
        <taxon>Rhabditida</taxon>
        <taxon>Tylenchina</taxon>
        <taxon>Panagrolaimomorpha</taxon>
        <taxon>Strongyloidoidea</taxon>
        <taxon>Steinernematidae</taxon>
        <taxon>Steinernema</taxon>
    </lineage>
</organism>
<reference evidence="2" key="1">
    <citation type="submission" date="2023-06" db="EMBL/GenBank/DDBJ databases">
        <title>Genomic analysis of the entomopathogenic nematode Steinernema hermaphroditum.</title>
        <authorList>
            <person name="Schwarz E.M."/>
            <person name="Heppert J.K."/>
            <person name="Baniya A."/>
            <person name="Schwartz H.T."/>
            <person name="Tan C.-H."/>
            <person name="Antoshechkin I."/>
            <person name="Sternberg P.W."/>
            <person name="Goodrich-Blair H."/>
            <person name="Dillman A.R."/>
        </authorList>
    </citation>
    <scope>NUCLEOTIDE SEQUENCE</scope>
    <source>
        <strain evidence="2">PS9179</strain>
        <tissue evidence="2">Whole animal</tissue>
    </source>
</reference>
<keyword evidence="3" id="KW-1185">Reference proteome</keyword>
<comment type="caution">
    <text evidence="2">The sequence shown here is derived from an EMBL/GenBank/DDBJ whole genome shotgun (WGS) entry which is preliminary data.</text>
</comment>
<dbReference type="EMBL" id="JAUCMV010000004">
    <property type="protein sequence ID" value="KAK0404697.1"/>
    <property type="molecule type" value="Genomic_DNA"/>
</dbReference>
<dbReference type="Proteomes" id="UP001175271">
    <property type="component" value="Unassembled WGS sequence"/>
</dbReference>
<evidence type="ECO:0000256" key="1">
    <source>
        <dbReference type="SAM" id="Phobius"/>
    </source>
</evidence>
<keyword evidence="1" id="KW-0812">Transmembrane</keyword>